<dbReference type="EMBL" id="MPVP01000587">
    <property type="protein sequence ID" value="OMC98122.1"/>
    <property type="molecule type" value="Genomic_DNA"/>
</dbReference>
<feature type="non-terminal residue" evidence="1">
    <location>
        <position position="117"/>
    </location>
</feature>
<gene>
    <name evidence="1" type="ORF">BSO21_33195</name>
</gene>
<protein>
    <submittedName>
        <fullName evidence="1">Uncharacterized protein</fullName>
    </submittedName>
</protein>
<name>A0ABX3GCH6_9BACL</name>
<dbReference type="Proteomes" id="UP000187158">
    <property type="component" value="Unassembled WGS sequence"/>
</dbReference>
<keyword evidence="2" id="KW-1185">Reference proteome</keyword>
<sequence length="117" mass="13455">MRPSPTDAELITYYSVLWSSQIAHKNIVQQLEEKLASYKPEANEIDFEYSELKEQRLELVRVSQDNDTLLKNRLISAAQADQNKLDLLNLNQQFDKQKVKYGLFQAKVTLALSGVIL</sequence>
<evidence type="ECO:0000313" key="1">
    <source>
        <dbReference type="EMBL" id="OMC98122.1"/>
    </source>
</evidence>
<organism evidence="1 2">
    <name type="scientific">Paenibacillus odorifer</name>
    <dbReference type="NCBI Taxonomy" id="189426"/>
    <lineage>
        <taxon>Bacteria</taxon>
        <taxon>Bacillati</taxon>
        <taxon>Bacillota</taxon>
        <taxon>Bacilli</taxon>
        <taxon>Bacillales</taxon>
        <taxon>Paenibacillaceae</taxon>
        <taxon>Paenibacillus</taxon>
    </lineage>
</organism>
<comment type="caution">
    <text evidence="1">The sequence shown here is derived from an EMBL/GenBank/DDBJ whole genome shotgun (WGS) entry which is preliminary data.</text>
</comment>
<proteinExistence type="predicted"/>
<accession>A0ABX3GCH6</accession>
<reference evidence="1 2" key="1">
    <citation type="submission" date="2016-11" db="EMBL/GenBank/DDBJ databases">
        <title>Paenibacillus species isolates.</title>
        <authorList>
            <person name="Beno S.M."/>
        </authorList>
    </citation>
    <scope>NUCLEOTIDE SEQUENCE [LARGE SCALE GENOMIC DNA]</scope>
    <source>
        <strain evidence="1 2">FSL H7-0433</strain>
    </source>
</reference>
<dbReference type="RefSeq" id="WP_076276888.1">
    <property type="nucleotide sequence ID" value="NZ_MPTJ01000011.1"/>
</dbReference>
<evidence type="ECO:0000313" key="2">
    <source>
        <dbReference type="Proteomes" id="UP000187158"/>
    </source>
</evidence>